<dbReference type="SUPFAM" id="SSF50978">
    <property type="entry name" value="WD40 repeat-like"/>
    <property type="match status" value="1"/>
</dbReference>
<dbReference type="Gene3D" id="2.130.10.10">
    <property type="entry name" value="YVTN repeat-like/Quinoprotein amine dehydrogenase"/>
    <property type="match status" value="1"/>
</dbReference>
<dbReference type="GO" id="GO:0005886">
    <property type="term" value="C:plasma membrane"/>
    <property type="evidence" value="ECO:0007669"/>
    <property type="project" value="TreeGrafter"/>
</dbReference>
<gene>
    <name evidence="3" type="ORF">C4D60_Mb05t16010</name>
</gene>
<dbReference type="InterPro" id="IPR015943">
    <property type="entry name" value="WD40/YVTN_repeat-like_dom_sf"/>
</dbReference>
<dbReference type="STRING" id="52838.A0A4S8JWH0"/>
<evidence type="ECO:0000256" key="1">
    <source>
        <dbReference type="ARBA" id="ARBA00008070"/>
    </source>
</evidence>
<dbReference type="PANTHER" id="PTHR10241">
    <property type="entry name" value="LETHAL 2 GIANT LARVAE PROTEIN"/>
    <property type="match status" value="1"/>
</dbReference>
<dbReference type="GO" id="GO:0005096">
    <property type="term" value="F:GTPase activator activity"/>
    <property type="evidence" value="ECO:0007669"/>
    <property type="project" value="TreeGrafter"/>
</dbReference>
<keyword evidence="2" id="KW-0268">Exocytosis</keyword>
<dbReference type="SMART" id="SM00320">
    <property type="entry name" value="WD40"/>
    <property type="match status" value="3"/>
</dbReference>
<dbReference type="GO" id="GO:0005737">
    <property type="term" value="C:cytoplasm"/>
    <property type="evidence" value="ECO:0007669"/>
    <property type="project" value="TreeGrafter"/>
</dbReference>
<evidence type="ECO:0008006" key="5">
    <source>
        <dbReference type="Google" id="ProtNLM"/>
    </source>
</evidence>
<dbReference type="GO" id="GO:0045159">
    <property type="term" value="F:myosin II binding"/>
    <property type="evidence" value="ECO:0007669"/>
    <property type="project" value="TreeGrafter"/>
</dbReference>
<evidence type="ECO:0000313" key="3">
    <source>
        <dbReference type="EMBL" id="THU66614.1"/>
    </source>
</evidence>
<dbReference type="GO" id="GO:0006893">
    <property type="term" value="P:Golgi to plasma membrane transport"/>
    <property type="evidence" value="ECO:0007669"/>
    <property type="project" value="TreeGrafter"/>
</dbReference>
<dbReference type="Proteomes" id="UP000317650">
    <property type="component" value="Chromosome 5"/>
</dbReference>
<evidence type="ECO:0000313" key="4">
    <source>
        <dbReference type="Proteomes" id="UP000317650"/>
    </source>
</evidence>
<dbReference type="EMBL" id="PYDT01000003">
    <property type="protein sequence ID" value="THU66614.1"/>
    <property type="molecule type" value="Genomic_DNA"/>
</dbReference>
<reference evidence="3 4" key="1">
    <citation type="journal article" date="2019" name="Nat. Plants">
        <title>Genome sequencing of Musa balbisiana reveals subgenome evolution and function divergence in polyploid bananas.</title>
        <authorList>
            <person name="Yao X."/>
        </authorList>
    </citation>
    <scope>NUCLEOTIDE SEQUENCE [LARGE SCALE GENOMIC DNA]</scope>
    <source>
        <strain evidence="4">cv. DH-PKW</strain>
        <tissue evidence="3">Leaves</tissue>
    </source>
</reference>
<dbReference type="PANTHER" id="PTHR10241:SF27">
    <property type="entry name" value="TRANSDUCIN_WD40 REPEAT-LIKE SUPERFAMILY PROTEIN"/>
    <property type="match status" value="1"/>
</dbReference>
<comment type="caution">
    <text evidence="3">The sequence shown here is derived from an EMBL/GenBank/DDBJ whole genome shotgun (WGS) entry which is preliminary data.</text>
</comment>
<sequence>MFVKKLVEKATRKHNGGGGINGLKAEEVRPRLVFHYGVPPESSSLAYDPIQHILAISTRNGVIKLLGKDSSQALLQSEAASPSKFLQFMENQGILLNVWNIDKKQVTHVHIFNEEITSFVVVQQSFYIYVGDCLGNVTVLKLDDTLQCLVKMPYKIPPSESCGTQTEADSDTAVIFSSPQPMAESKRVLIIFRNGLISLWGIQESKVLLVAGGNAQHSSQEPKFVVSASWACIFGSKVVVGYSSGDIFLWAIPVFLDHNSEALRNHKDSYASQNVPLLKLNLGYKMDKVPIVSLRWFAHDESSGHLYVNGFSDSGSSHSFQVIIINESTQTRTIKLVLPLTEPCLGMEIVSCFSNQSKNKQNTLVLLLRSGCLCLYDDLAIEQYLLHCQSKSPPTLPKQFMVTLPFGDSRITAAKLYIGPSSPVEESVAMQDQILLSNKYSSLFSINMKEKDGSRRSSAHFSGFSKAKNLLVTGHVDGAINFWDASCPLLFPLLSIEQQFNESCASSTAPVTSLHFEVSSHILVSGDQSGLIRIFIFKKMQETSESIFSFLQDYLETSLIFAHVLNEKSAKQGDNYTVHNVNLKGAIMSISMNMDSKLLAVGTDEGYVSVIQMEGATILYQKQIPGQVYSGIMSLQFVNGGQNGSEKSILLVGMEDSSVLALEEDSGHALSANPVKTKKTCKALLMHILDASPNGVWTSDSVDTSKQSYSKQLLQKQPLVLICSENAIRLYALSHVLQGIKKVYSKKKLDGSCCYASIIHGSSLDVGLALVFSCGKIEIRSLLDLAVLNEVSLRGLTYPTLKSPPNANSIFCVSSEGEILLVNGDQAMLFISVLSHREIYRHLEYITNVYMEGLAPQEGTSCMKNPQKERKKGIFSMVVKDLKGNKTKHSKENDADDSSISEELSALFSTVNLLHSDETRCSSVVNNEDVELDIDDIDLEDTKEKHKGLNLAVLDKQKLGKKLHALKGTVGKLKLNIEEKMNSRKDKHEEEKDISAVDKIKQKYGYATNDESNTVKMAESKLRENVIKLKAIGLRTSEMQNTAQTFSSLAKELLQSTQGSKST</sequence>
<dbReference type="InterPro" id="IPR036322">
    <property type="entry name" value="WD40_repeat_dom_sf"/>
</dbReference>
<name>A0A4S8JWH0_MUSBA</name>
<dbReference type="GO" id="GO:0019905">
    <property type="term" value="F:syntaxin binding"/>
    <property type="evidence" value="ECO:0007669"/>
    <property type="project" value="TreeGrafter"/>
</dbReference>
<proteinExistence type="inferred from homology"/>
<protein>
    <recommendedName>
        <fullName evidence="5">Lethal giant larvae (Lgl)-like C-terminal domain-containing protein</fullName>
    </recommendedName>
</protein>
<evidence type="ECO:0000256" key="2">
    <source>
        <dbReference type="ARBA" id="ARBA00022483"/>
    </source>
</evidence>
<comment type="similarity">
    <text evidence="1">Belongs to the WD repeat L(2)GL family.</text>
</comment>
<dbReference type="GO" id="GO:0006887">
    <property type="term" value="P:exocytosis"/>
    <property type="evidence" value="ECO:0007669"/>
    <property type="project" value="UniProtKB-KW"/>
</dbReference>
<dbReference type="CDD" id="cd15873">
    <property type="entry name" value="R-SNARE_STXBP5_6"/>
    <property type="match status" value="1"/>
</dbReference>
<keyword evidence="4" id="KW-1185">Reference proteome</keyword>
<dbReference type="InterPro" id="IPR001680">
    <property type="entry name" value="WD40_rpt"/>
</dbReference>
<dbReference type="AlphaFoldDB" id="A0A4S8JWH0"/>
<accession>A0A4S8JWH0</accession>
<organism evidence="3 4">
    <name type="scientific">Musa balbisiana</name>
    <name type="common">Banana</name>
    <dbReference type="NCBI Taxonomy" id="52838"/>
    <lineage>
        <taxon>Eukaryota</taxon>
        <taxon>Viridiplantae</taxon>
        <taxon>Streptophyta</taxon>
        <taxon>Embryophyta</taxon>
        <taxon>Tracheophyta</taxon>
        <taxon>Spermatophyta</taxon>
        <taxon>Magnoliopsida</taxon>
        <taxon>Liliopsida</taxon>
        <taxon>Zingiberales</taxon>
        <taxon>Musaceae</taxon>
        <taxon>Musa</taxon>
    </lineage>
</organism>